<evidence type="ECO:0000256" key="4">
    <source>
        <dbReference type="SAM" id="MobiDB-lite"/>
    </source>
</evidence>
<feature type="repeat" description="Filamin" evidence="3">
    <location>
        <begin position="632"/>
        <end position="728"/>
    </location>
</feature>
<feature type="repeat" description="Filamin" evidence="3">
    <location>
        <begin position="1212"/>
        <end position="1309"/>
    </location>
</feature>
<feature type="region of interest" description="Disordered" evidence="4">
    <location>
        <begin position="1674"/>
        <end position="1694"/>
    </location>
</feature>
<feature type="compositionally biased region" description="Basic and acidic residues" evidence="4">
    <location>
        <begin position="1625"/>
        <end position="1634"/>
    </location>
</feature>
<feature type="repeat" description="Filamin" evidence="3">
    <location>
        <begin position="247"/>
        <end position="350"/>
    </location>
</feature>
<protein>
    <submittedName>
        <fullName evidence="5">Filamin-B</fullName>
    </submittedName>
</protein>
<evidence type="ECO:0000313" key="5">
    <source>
        <dbReference type="EMBL" id="CAI8016679.1"/>
    </source>
</evidence>
<dbReference type="SUPFAM" id="SSF81296">
    <property type="entry name" value="E set domains"/>
    <property type="match status" value="17"/>
</dbReference>
<reference evidence="5" key="1">
    <citation type="submission" date="2023-03" db="EMBL/GenBank/DDBJ databases">
        <authorList>
            <person name="Steffen K."/>
            <person name="Cardenas P."/>
        </authorList>
    </citation>
    <scope>NUCLEOTIDE SEQUENCE</scope>
</reference>
<organism evidence="5 6">
    <name type="scientific">Geodia barretti</name>
    <name type="common">Barrett's horny sponge</name>
    <dbReference type="NCBI Taxonomy" id="519541"/>
    <lineage>
        <taxon>Eukaryota</taxon>
        <taxon>Metazoa</taxon>
        <taxon>Porifera</taxon>
        <taxon>Demospongiae</taxon>
        <taxon>Heteroscleromorpha</taxon>
        <taxon>Tetractinellida</taxon>
        <taxon>Astrophorina</taxon>
        <taxon>Geodiidae</taxon>
        <taxon>Geodia</taxon>
    </lineage>
</organism>
<comment type="similarity">
    <text evidence="1">Belongs to the filamin family.</text>
</comment>
<feature type="repeat" description="Filamin" evidence="3">
    <location>
        <begin position="1114"/>
        <end position="1214"/>
    </location>
</feature>
<dbReference type="PANTHER" id="PTHR38537:SF8">
    <property type="entry name" value="FILAMIN-A"/>
    <property type="match status" value="1"/>
</dbReference>
<dbReference type="EMBL" id="CASHTH010001549">
    <property type="protein sequence ID" value="CAI8016679.1"/>
    <property type="molecule type" value="Genomic_DNA"/>
</dbReference>
<dbReference type="InterPro" id="IPR044801">
    <property type="entry name" value="Filamin"/>
</dbReference>
<dbReference type="GO" id="GO:0051015">
    <property type="term" value="F:actin filament binding"/>
    <property type="evidence" value="ECO:0007669"/>
    <property type="project" value="InterPro"/>
</dbReference>
<dbReference type="PROSITE" id="PS50194">
    <property type="entry name" value="FILAMIN_REPEAT"/>
    <property type="match status" value="17"/>
</dbReference>
<dbReference type="InterPro" id="IPR014756">
    <property type="entry name" value="Ig_E-set"/>
</dbReference>
<feature type="repeat" description="Filamin" evidence="3">
    <location>
        <begin position="817"/>
        <end position="913"/>
    </location>
</feature>
<evidence type="ECO:0000313" key="6">
    <source>
        <dbReference type="Proteomes" id="UP001174909"/>
    </source>
</evidence>
<keyword evidence="6" id="KW-1185">Reference proteome</keyword>
<feature type="repeat" description="Filamin" evidence="3">
    <location>
        <begin position="1307"/>
        <end position="1402"/>
    </location>
</feature>
<evidence type="ECO:0000256" key="2">
    <source>
        <dbReference type="ARBA" id="ARBA00022737"/>
    </source>
</evidence>
<dbReference type="Pfam" id="PF00630">
    <property type="entry name" value="Filamin"/>
    <property type="match status" value="11"/>
</dbReference>
<evidence type="ECO:0000256" key="3">
    <source>
        <dbReference type="PROSITE-ProRule" id="PRU00087"/>
    </source>
</evidence>
<keyword evidence="2" id="KW-0677">Repeat</keyword>
<feature type="repeat" description="Filamin" evidence="3">
    <location>
        <begin position="458"/>
        <end position="540"/>
    </location>
</feature>
<dbReference type="PANTHER" id="PTHR38537">
    <property type="entry name" value="JITTERBUG, ISOFORM N"/>
    <property type="match status" value="1"/>
</dbReference>
<dbReference type="InterPro" id="IPR017868">
    <property type="entry name" value="Filamin/ABP280_repeat-like"/>
</dbReference>
<sequence>MAIAVKHPQHNATVKVETGRDRTAVVRFTPKHVGEYRCEVLCGKKHIQGSPFYVLVANPDECTIDGKVPSVIPISQKAEILVNTKDAGPGELSFSAETSGGESSSCLECEMRIKSTDPTSQQVVLKGIHCGKCNVFLKWANYNIPGIPVEINVVDPQKCTFSCTSLTGGPVKLGNTVEVDIDTTHSGNCLPEVAVKGPKAECPVELSQQSDGKYLAKFSPFEEGDHTLDVTVGGARIAGRPTKFEVIKPIDPSKITVGGPGLKGAVANRRAELTVFARGSKLIERGLLTADFKTTSTSSLRDVDYPAVDCKDNGNGTYNLSFVPKTTGVLQLSIKTEGTQVLGSPFNIRIRPEPNAHNCTISGKVIDDGFFAVIREPVELTVDTSSAGSGSLSVSGVQPDHTPLRIFASEERTGQKMLHFLKFDPVLIGIHLVSVKWEGEEIPGAPLSITVLDPLKCSIEESLPTCLKIGACRSLAISTAGAGEAELKPRVTGTGLTVICEQHNPDMCTVTLSAVQFGEAEVDLRFGGFSIPGSPFTVSICDPSKCSIDTEAMTSKNLFVGVPFNFTVTTTGAGRAKLQVKPSTTEHQYTIDIKSTGEEECYSVTCTPWNVGEQELEITFGQTAIPGSPLQFAVSDPKKCVITGLPDPKQFIPIVGEPIFFAVDSTCAGPGALTALATSADELTEELESTETGTVASFSYLPKRPGTLEFTLEFNGVSILSSPWVSEVPDPSKFRVTPPKGYGKTRECVTFLITGLTEGTKNIKLKASHPDHDATVKTEPGKDDGTMIARFTAKHVGEYIVQVSHSGQHIEGSPFTVSVCDPDACQVTNPPPSALHIGVKQVVSVNTSAAGPGELSVFSESLSGDVEIEAEAKEHDEFGSYSIEFLSNSKGSGRLRALWGGYNIPSATYEISFVDSSQVRWSSKPDLLTDVVTQGERICIDINGREGGKTVPKLNLTGSQSSFAVEVISNNDGTFTANVNTWQVGQNTIEILWGDQPIPNTPISFNVVKSVDARSVTATGEGLKHAVTGIPAQILIRAPETGLLDRGLLALTCKSSADDEEDEEDSYLPSIDITDDGDGQYSAWLLASHEGTYYLSIVCNNQPIYGSPFAIAVQAAANASKCRAFGAALRMLGSGLTVADPVEFSVDTTNAGFGQLSTSVKKPDGGTSRVYSLEERSERKIHHLKFDPDMVGHYTMDVMWGDSHIPNSPFNFNITDPTKCSASGMPSFRNIFDVNQDVNFTILTKEAGDGGPNVTIHRPGGAGKVTLSSTETSPSVHEYNFTTTALGTHSIIVEFGGRPIPGSPFHFQVIDPTKFSITDLNLKGKYALVCELVSFRVQGKAPQNENLLLVAHGPSADLTIENQKQSDGSYTCSFVPIEPGSYEVFVECAGKHVSGSPFSVLVADPSKCQILGTLADTIQVGEPDEIVVKTRGAGAGDIQVYLDGETENDAIEYSVENQGLDTYSITLTGKKVCQTKVGIHWGGFSIPQAPFPLTVCDASLCKAFGNVLMTKKGNAGERITFTVVTHRAGEAILRVKATGPSATYTVDVQLIKECTYEARFTAWEIGEHSIDVFWGPMHIPKSPFIVNVANPMDRIVCNASGSRAEARHFHPASNLHDHVKRGRTPRQERSEGVGDRSPVPRGDNHQGQKQRLLRGRIHCTYCWGLHSLSLFLRPPNPGLPLQDQRGARSRRLKM</sequence>
<dbReference type="SMART" id="SM00557">
    <property type="entry name" value="IG_FLMN"/>
    <property type="match status" value="13"/>
</dbReference>
<name>A0AA35RS10_GEOBA</name>
<feature type="repeat" description="Filamin" evidence="3">
    <location>
        <begin position="54"/>
        <end position="153"/>
    </location>
</feature>
<dbReference type="Gene3D" id="2.60.40.10">
    <property type="entry name" value="Immunoglobulins"/>
    <property type="match status" value="17"/>
</dbReference>
<dbReference type="InterPro" id="IPR013783">
    <property type="entry name" value="Ig-like_fold"/>
</dbReference>
<feature type="repeat" description="Filamin" evidence="3">
    <location>
        <begin position="726"/>
        <end position="819"/>
    </location>
</feature>
<feature type="repeat" description="Filamin" evidence="3">
    <location>
        <begin position="151"/>
        <end position="246"/>
    </location>
</feature>
<feature type="repeat" description="Filamin" evidence="3">
    <location>
        <begin position="1493"/>
        <end position="1588"/>
    </location>
</feature>
<proteinExistence type="inferred from homology"/>
<feature type="repeat" description="Filamin" evidence="3">
    <location>
        <begin position="1008"/>
        <end position="1113"/>
    </location>
</feature>
<gene>
    <name evidence="5" type="ORF">GBAR_LOCUS10219</name>
</gene>
<feature type="repeat" description="Filamin" evidence="3">
    <location>
        <begin position="351"/>
        <end position="451"/>
    </location>
</feature>
<dbReference type="GO" id="GO:0030036">
    <property type="term" value="P:actin cytoskeleton organization"/>
    <property type="evidence" value="ECO:0007669"/>
    <property type="project" value="InterPro"/>
</dbReference>
<accession>A0AA35RS10</accession>
<dbReference type="InterPro" id="IPR001298">
    <property type="entry name" value="Filamin/ABP280_rpt"/>
</dbReference>
<dbReference type="Proteomes" id="UP001174909">
    <property type="component" value="Unassembled WGS sequence"/>
</dbReference>
<feature type="repeat" description="Filamin" evidence="3">
    <location>
        <begin position="1"/>
        <end position="56"/>
    </location>
</feature>
<evidence type="ECO:0000256" key="1">
    <source>
        <dbReference type="ARBA" id="ARBA00009238"/>
    </source>
</evidence>
<feature type="repeat" description="Filamin" evidence="3">
    <location>
        <begin position="538"/>
        <end position="634"/>
    </location>
</feature>
<comment type="caution">
    <text evidence="5">The sequence shown here is derived from an EMBL/GenBank/DDBJ whole genome shotgun (WGS) entry which is preliminary data.</text>
</comment>
<feature type="repeat" description="Filamin" evidence="3">
    <location>
        <begin position="911"/>
        <end position="1007"/>
    </location>
</feature>
<feature type="repeat" description="Filamin" evidence="3">
    <location>
        <begin position="1400"/>
        <end position="1495"/>
    </location>
</feature>
<feature type="region of interest" description="Disordered" evidence="4">
    <location>
        <begin position="1607"/>
        <end position="1650"/>
    </location>
</feature>